<keyword evidence="5 8" id="KW-0560">Oxidoreductase</keyword>
<comment type="similarity">
    <text evidence="2">Belongs to the pyridoxamine 5'-phosphate oxidase family.</text>
</comment>
<dbReference type="InterPro" id="IPR000659">
    <property type="entry name" value="Pyridox_Oxase"/>
</dbReference>
<feature type="domain" description="Pyridoxine 5'-phosphate oxidase dimerisation C-terminal" evidence="7">
    <location>
        <begin position="165"/>
        <end position="206"/>
    </location>
</feature>
<keyword evidence="9" id="KW-1185">Reference proteome</keyword>
<dbReference type="PANTHER" id="PTHR10851:SF0">
    <property type="entry name" value="PYRIDOXINE-5'-PHOSPHATE OXIDASE"/>
    <property type="match status" value="1"/>
</dbReference>
<evidence type="ECO:0000256" key="1">
    <source>
        <dbReference type="ARBA" id="ARBA00001917"/>
    </source>
</evidence>
<evidence type="ECO:0000313" key="8">
    <source>
        <dbReference type="EMBL" id="MFE7963033.1"/>
    </source>
</evidence>
<proteinExistence type="inferred from homology"/>
<dbReference type="Proteomes" id="UP001600650">
    <property type="component" value="Unassembled WGS sequence"/>
</dbReference>
<evidence type="ECO:0000256" key="3">
    <source>
        <dbReference type="ARBA" id="ARBA00022630"/>
    </source>
</evidence>
<dbReference type="Pfam" id="PF10590">
    <property type="entry name" value="PNP_phzG_C"/>
    <property type="match status" value="1"/>
</dbReference>
<dbReference type="EC" id="1.10.3.16" evidence="8"/>
<keyword evidence="4" id="KW-0288">FMN</keyword>
<dbReference type="InterPro" id="IPR012349">
    <property type="entry name" value="Split_barrel_FMN-bd"/>
</dbReference>
<dbReference type="RefSeq" id="WP_189904184.1">
    <property type="nucleotide sequence ID" value="NZ_JBHVBU010000016.1"/>
</dbReference>
<dbReference type="NCBIfam" id="NF038138">
    <property type="entry name" value="phena_PhzG"/>
    <property type="match status" value="1"/>
</dbReference>
<protein>
    <submittedName>
        <fullName evidence="8">Phenazine biosynthesis FMN-dependent oxidase PhzG</fullName>
        <ecNumber evidence="8">1.10.3.16</ecNumber>
    </submittedName>
</protein>
<evidence type="ECO:0000256" key="5">
    <source>
        <dbReference type="ARBA" id="ARBA00023002"/>
    </source>
</evidence>
<gene>
    <name evidence="8" type="primary">phzG</name>
    <name evidence="8" type="ORF">ACFU0X_08285</name>
</gene>
<dbReference type="NCBIfam" id="NF004231">
    <property type="entry name" value="PRK05679.1"/>
    <property type="match status" value="1"/>
</dbReference>
<name>A0ABW6JCG0_STRCE</name>
<dbReference type="EMBL" id="JBHVBU010000016">
    <property type="protein sequence ID" value="MFE7963033.1"/>
    <property type="molecule type" value="Genomic_DNA"/>
</dbReference>
<evidence type="ECO:0000256" key="2">
    <source>
        <dbReference type="ARBA" id="ARBA00007301"/>
    </source>
</evidence>
<sequence>MSTSHPSTTADVFAAPPDDPLPLLKSWFDSAVAASVQQPGALALATVDAGRRVSSRIVQVLQVRPAGLVFASHTDSRKGRDLAETPWASGVLYWREVARQVCVSGPARPLPAQESDALWNARPVDTHPMSVAAHQSAPLLDEEALRERARELGRDGVALPRPERWVGYLLEPASVEFWQSEPEDRLHRRLRYEREGPGWHTCRLQP</sequence>
<dbReference type="InterPro" id="IPR053451">
    <property type="entry name" value="Phenazine_biosynth_oxidase"/>
</dbReference>
<reference evidence="8 9" key="1">
    <citation type="submission" date="2024-09" db="EMBL/GenBank/DDBJ databases">
        <title>The Natural Products Discovery Center: Release of the First 8490 Sequenced Strains for Exploring Actinobacteria Biosynthetic Diversity.</title>
        <authorList>
            <person name="Kalkreuter E."/>
            <person name="Kautsar S.A."/>
            <person name="Yang D."/>
            <person name="Bader C.D."/>
            <person name="Teijaro C.N."/>
            <person name="Fluegel L."/>
            <person name="Davis C.M."/>
            <person name="Simpson J.R."/>
            <person name="Lauterbach L."/>
            <person name="Steele A.D."/>
            <person name="Gui C."/>
            <person name="Meng S."/>
            <person name="Li G."/>
            <person name="Viehrig K."/>
            <person name="Ye F."/>
            <person name="Su P."/>
            <person name="Kiefer A.F."/>
            <person name="Nichols A."/>
            <person name="Cepeda A.J."/>
            <person name="Yan W."/>
            <person name="Fan B."/>
            <person name="Jiang Y."/>
            <person name="Adhikari A."/>
            <person name="Zheng C.-J."/>
            <person name="Schuster L."/>
            <person name="Cowan T.M."/>
            <person name="Smanski M.J."/>
            <person name="Chevrette M.G."/>
            <person name="De Carvalho L.P.S."/>
            <person name="Shen B."/>
        </authorList>
    </citation>
    <scope>NUCLEOTIDE SEQUENCE [LARGE SCALE GENOMIC DNA]</scope>
    <source>
        <strain evidence="8 9">NPDC057399</strain>
    </source>
</reference>
<dbReference type="Gene3D" id="2.30.110.10">
    <property type="entry name" value="Electron Transport, Fmn-binding Protein, Chain A"/>
    <property type="match status" value="1"/>
</dbReference>
<comment type="cofactor">
    <cofactor evidence="1">
        <name>FMN</name>
        <dbReference type="ChEBI" id="CHEBI:58210"/>
    </cofactor>
</comment>
<evidence type="ECO:0000259" key="7">
    <source>
        <dbReference type="Pfam" id="PF10590"/>
    </source>
</evidence>
<dbReference type="SUPFAM" id="SSF50475">
    <property type="entry name" value="FMN-binding split barrel"/>
    <property type="match status" value="1"/>
</dbReference>
<dbReference type="InterPro" id="IPR011576">
    <property type="entry name" value="Pyridox_Oxase_N"/>
</dbReference>
<dbReference type="PANTHER" id="PTHR10851">
    <property type="entry name" value="PYRIDOXINE-5-PHOSPHATE OXIDASE"/>
    <property type="match status" value="1"/>
</dbReference>
<dbReference type="PIRSF" id="PIRSF000190">
    <property type="entry name" value="Pyd_amn-ph_oxd"/>
    <property type="match status" value="1"/>
</dbReference>
<dbReference type="Pfam" id="PF01243">
    <property type="entry name" value="PNPOx_N"/>
    <property type="match status" value="1"/>
</dbReference>
<evidence type="ECO:0000259" key="6">
    <source>
        <dbReference type="Pfam" id="PF01243"/>
    </source>
</evidence>
<dbReference type="InterPro" id="IPR019576">
    <property type="entry name" value="Pyridoxamine_oxidase_dimer_C"/>
</dbReference>
<dbReference type="GO" id="GO:0016491">
    <property type="term" value="F:oxidoreductase activity"/>
    <property type="evidence" value="ECO:0007669"/>
    <property type="project" value="UniProtKB-KW"/>
</dbReference>
<evidence type="ECO:0000313" key="9">
    <source>
        <dbReference type="Proteomes" id="UP001600650"/>
    </source>
</evidence>
<feature type="domain" description="Pyridoxamine 5'-phosphate oxidase N-terminal" evidence="6">
    <location>
        <begin position="29"/>
        <end position="145"/>
    </location>
</feature>
<organism evidence="8 9">
    <name type="scientific">Streptomyces cellulosae</name>
    <dbReference type="NCBI Taxonomy" id="1968"/>
    <lineage>
        <taxon>Bacteria</taxon>
        <taxon>Bacillati</taxon>
        <taxon>Actinomycetota</taxon>
        <taxon>Actinomycetes</taxon>
        <taxon>Kitasatosporales</taxon>
        <taxon>Streptomycetaceae</taxon>
        <taxon>Streptomyces</taxon>
    </lineage>
</organism>
<accession>A0ABW6JCG0</accession>
<comment type="caution">
    <text evidence="8">The sequence shown here is derived from an EMBL/GenBank/DDBJ whole genome shotgun (WGS) entry which is preliminary data.</text>
</comment>
<evidence type="ECO:0000256" key="4">
    <source>
        <dbReference type="ARBA" id="ARBA00022643"/>
    </source>
</evidence>
<keyword evidence="3" id="KW-0285">Flavoprotein</keyword>